<evidence type="ECO:0000313" key="3">
    <source>
        <dbReference type="Proteomes" id="UP001180536"/>
    </source>
</evidence>
<proteinExistence type="predicted"/>
<keyword evidence="3" id="KW-1185">Reference proteome</keyword>
<keyword evidence="1" id="KW-1133">Transmembrane helix</keyword>
<sequence>MTPARRPPPRLGFDAAAHERHHWWRASLLKLAVCGGVSALLWWIGGWAGLLVSLMLWARVLASELMALGETAWLALRWLAFRPVQGRFYQFKGHRIRVLEDGVERQRWLALEDLATALGAPVPASLLRRRRADALRAERDGVYGLDDTVLAWLREQRNERAGRLALWVERDVWYPARGRKASYTEGAPTGAPADD</sequence>
<protein>
    <submittedName>
        <fullName evidence="2">Uncharacterized protein</fullName>
    </submittedName>
</protein>
<name>A0ABU1Z386_9BURK</name>
<comment type="caution">
    <text evidence="2">The sequence shown here is derived from an EMBL/GenBank/DDBJ whole genome shotgun (WGS) entry which is preliminary data.</text>
</comment>
<organism evidence="2 3">
    <name type="scientific">Pelomonas aquatica</name>
    <dbReference type="NCBI Taxonomy" id="431058"/>
    <lineage>
        <taxon>Bacteria</taxon>
        <taxon>Pseudomonadati</taxon>
        <taxon>Pseudomonadota</taxon>
        <taxon>Betaproteobacteria</taxon>
        <taxon>Burkholderiales</taxon>
        <taxon>Sphaerotilaceae</taxon>
        <taxon>Roseateles</taxon>
    </lineage>
</organism>
<evidence type="ECO:0000256" key="1">
    <source>
        <dbReference type="SAM" id="Phobius"/>
    </source>
</evidence>
<feature type="transmembrane region" description="Helical" evidence="1">
    <location>
        <begin position="28"/>
        <end position="50"/>
    </location>
</feature>
<accession>A0ABU1Z386</accession>
<dbReference type="EMBL" id="JAVDXQ010000001">
    <property type="protein sequence ID" value="MDR7295063.1"/>
    <property type="molecule type" value="Genomic_DNA"/>
</dbReference>
<evidence type="ECO:0000313" key="2">
    <source>
        <dbReference type="EMBL" id="MDR7295063.1"/>
    </source>
</evidence>
<keyword evidence="1" id="KW-0812">Transmembrane</keyword>
<keyword evidence="1" id="KW-0472">Membrane</keyword>
<dbReference type="Proteomes" id="UP001180536">
    <property type="component" value="Unassembled WGS sequence"/>
</dbReference>
<gene>
    <name evidence="2" type="ORF">J2X16_000384</name>
</gene>
<dbReference type="RefSeq" id="WP_056876807.1">
    <property type="nucleotide sequence ID" value="NZ_JAVDXQ010000001.1"/>
</dbReference>
<reference evidence="2 3" key="1">
    <citation type="submission" date="2023-07" db="EMBL/GenBank/DDBJ databases">
        <title>Sorghum-associated microbial communities from plants grown in Nebraska, USA.</title>
        <authorList>
            <person name="Schachtman D."/>
        </authorList>
    </citation>
    <scope>NUCLEOTIDE SEQUENCE [LARGE SCALE GENOMIC DNA]</scope>
    <source>
        <strain evidence="2 3">BE310</strain>
    </source>
</reference>